<dbReference type="PROSITE" id="PS50937">
    <property type="entry name" value="HTH_MERR_2"/>
    <property type="match status" value="1"/>
</dbReference>
<evidence type="ECO:0000256" key="1">
    <source>
        <dbReference type="ARBA" id="ARBA00023015"/>
    </source>
</evidence>
<evidence type="ECO:0000256" key="3">
    <source>
        <dbReference type="ARBA" id="ARBA00023163"/>
    </source>
</evidence>
<dbReference type="InterPro" id="IPR047057">
    <property type="entry name" value="MerR_fam"/>
</dbReference>
<keyword evidence="4" id="KW-0175">Coiled coil</keyword>
<protein>
    <submittedName>
        <fullName evidence="6">DNA-binding transcriptional regulator, MerR family</fullName>
    </submittedName>
</protein>
<organism evidence="6 7">
    <name type="scientific">Propionispora vibrioides</name>
    <dbReference type="NCBI Taxonomy" id="112903"/>
    <lineage>
        <taxon>Bacteria</taxon>
        <taxon>Bacillati</taxon>
        <taxon>Bacillota</taxon>
        <taxon>Negativicutes</taxon>
        <taxon>Selenomonadales</taxon>
        <taxon>Sporomusaceae</taxon>
        <taxon>Propionispora</taxon>
    </lineage>
</organism>
<dbReference type="AlphaFoldDB" id="A0A1H8XZ13"/>
<dbReference type="SUPFAM" id="SSF46955">
    <property type="entry name" value="Putative DNA-binding domain"/>
    <property type="match status" value="1"/>
</dbReference>
<dbReference type="GO" id="GO:0003700">
    <property type="term" value="F:DNA-binding transcription factor activity"/>
    <property type="evidence" value="ECO:0007669"/>
    <property type="project" value="InterPro"/>
</dbReference>
<evidence type="ECO:0000256" key="4">
    <source>
        <dbReference type="SAM" id="Coils"/>
    </source>
</evidence>
<reference evidence="6 7" key="1">
    <citation type="submission" date="2016-10" db="EMBL/GenBank/DDBJ databases">
        <authorList>
            <person name="de Groot N.N."/>
        </authorList>
    </citation>
    <scope>NUCLEOTIDE SEQUENCE [LARGE SCALE GENOMIC DNA]</scope>
    <source>
        <strain evidence="6 7">DSM 13305</strain>
    </source>
</reference>
<keyword evidence="3" id="KW-0804">Transcription</keyword>
<accession>A0A1H8XZ13</accession>
<feature type="domain" description="HTH merR-type" evidence="5">
    <location>
        <begin position="1"/>
        <end position="69"/>
    </location>
</feature>
<evidence type="ECO:0000259" key="5">
    <source>
        <dbReference type="PROSITE" id="PS50937"/>
    </source>
</evidence>
<keyword evidence="7" id="KW-1185">Reference proteome</keyword>
<name>A0A1H8XZ13_9FIRM</name>
<dbReference type="GO" id="GO:0003677">
    <property type="term" value="F:DNA binding"/>
    <property type="evidence" value="ECO:0007669"/>
    <property type="project" value="UniProtKB-KW"/>
</dbReference>
<dbReference type="Pfam" id="PF13411">
    <property type="entry name" value="MerR_1"/>
    <property type="match status" value="1"/>
</dbReference>
<proteinExistence type="predicted"/>
<gene>
    <name evidence="6" type="ORF">SAMN04490178_13235</name>
</gene>
<dbReference type="SMART" id="SM00422">
    <property type="entry name" value="HTH_MERR"/>
    <property type="match status" value="1"/>
</dbReference>
<dbReference type="PANTHER" id="PTHR30204">
    <property type="entry name" value="REDOX-CYCLING DRUG-SENSING TRANSCRIPTIONAL ACTIVATOR SOXR"/>
    <property type="match status" value="1"/>
</dbReference>
<dbReference type="InterPro" id="IPR009061">
    <property type="entry name" value="DNA-bd_dom_put_sf"/>
</dbReference>
<dbReference type="EMBL" id="FODY01000032">
    <property type="protein sequence ID" value="SEP44548.1"/>
    <property type="molecule type" value="Genomic_DNA"/>
</dbReference>
<dbReference type="InterPro" id="IPR000551">
    <property type="entry name" value="MerR-type_HTH_dom"/>
</dbReference>
<dbReference type="Gene3D" id="1.10.1660.10">
    <property type="match status" value="1"/>
</dbReference>
<evidence type="ECO:0000256" key="2">
    <source>
        <dbReference type="ARBA" id="ARBA00023125"/>
    </source>
</evidence>
<keyword evidence="2 6" id="KW-0238">DNA-binding</keyword>
<evidence type="ECO:0000313" key="7">
    <source>
        <dbReference type="Proteomes" id="UP000198847"/>
    </source>
</evidence>
<dbReference type="PRINTS" id="PR00040">
    <property type="entry name" value="HTHMERR"/>
</dbReference>
<feature type="coiled-coil region" evidence="4">
    <location>
        <begin position="83"/>
        <end position="117"/>
    </location>
</feature>
<sequence>MMLIKALALKTGASIRSLRYYETKHLIQANRLDNGYRDYDETSVQKVKTIQLYLSLGLTTEDIAGIIDCPTSFSNRPLCQAAYQLYKTKLEEVNKQMAVLQQIQFRLEERIQELEQN</sequence>
<keyword evidence="1" id="KW-0805">Transcription regulation</keyword>
<evidence type="ECO:0000313" key="6">
    <source>
        <dbReference type="EMBL" id="SEP44548.1"/>
    </source>
</evidence>
<dbReference type="Proteomes" id="UP000198847">
    <property type="component" value="Unassembled WGS sequence"/>
</dbReference>
<dbReference type="RefSeq" id="WP_245732614.1">
    <property type="nucleotide sequence ID" value="NZ_FODY01000032.1"/>
</dbReference>
<dbReference type="STRING" id="112903.SAMN04490178_13235"/>
<dbReference type="PANTHER" id="PTHR30204:SF94">
    <property type="entry name" value="HEAVY METAL-DEPENDENT TRANSCRIPTIONAL REGULATOR HI_0293-RELATED"/>
    <property type="match status" value="1"/>
</dbReference>